<keyword evidence="1" id="KW-0732">Signal</keyword>
<reference evidence="2 3" key="1">
    <citation type="submission" date="2024-03" db="EMBL/GenBank/DDBJ databases">
        <title>The genome assembly and annotation of the cricket Gryllus longicercus Weissman &amp; Gray.</title>
        <authorList>
            <person name="Szrajer S."/>
            <person name="Gray D."/>
            <person name="Ylla G."/>
        </authorList>
    </citation>
    <scope>NUCLEOTIDE SEQUENCE [LARGE SCALE GENOMIC DNA]</scope>
    <source>
        <strain evidence="2">DAG 2021-001</strain>
        <tissue evidence="2">Whole body minus gut</tissue>
    </source>
</reference>
<evidence type="ECO:0000256" key="1">
    <source>
        <dbReference type="SAM" id="SignalP"/>
    </source>
</evidence>
<dbReference type="EMBL" id="JAZDUA010000049">
    <property type="protein sequence ID" value="KAK7870885.1"/>
    <property type="molecule type" value="Genomic_DNA"/>
</dbReference>
<dbReference type="Proteomes" id="UP001378592">
    <property type="component" value="Unassembled WGS sequence"/>
</dbReference>
<comment type="caution">
    <text evidence="2">The sequence shown here is derived from an EMBL/GenBank/DDBJ whole genome shotgun (WGS) entry which is preliminary data.</text>
</comment>
<proteinExistence type="predicted"/>
<dbReference type="GO" id="GO:0005549">
    <property type="term" value="F:odorant binding"/>
    <property type="evidence" value="ECO:0007669"/>
    <property type="project" value="InterPro"/>
</dbReference>
<feature type="signal peptide" evidence="1">
    <location>
        <begin position="1"/>
        <end position="20"/>
    </location>
</feature>
<keyword evidence="3" id="KW-1185">Reference proteome</keyword>
<sequence>MKTVGCSSIVCIFFAVFVVSQNVPSGGELSEETRALAEKCAETLPRSADQYLANFRSGNAVAFEEELQASDFQQFYSCFMSGRNFTDANGNLNFGTLSNAVESVADDSTLAQQAIQQSQTLYNTLSSDPLVANIAASSLATQLALQSASATNPSAAVNIGLNLG</sequence>
<gene>
    <name evidence="2" type="ORF">R5R35_005479</name>
</gene>
<protein>
    <submittedName>
        <fullName evidence="2">Uncharacterized protein</fullName>
    </submittedName>
</protein>
<accession>A0AAN9ZE48</accession>
<organism evidence="2 3">
    <name type="scientific">Gryllus longicercus</name>
    <dbReference type="NCBI Taxonomy" id="2509291"/>
    <lineage>
        <taxon>Eukaryota</taxon>
        <taxon>Metazoa</taxon>
        <taxon>Ecdysozoa</taxon>
        <taxon>Arthropoda</taxon>
        <taxon>Hexapoda</taxon>
        <taxon>Insecta</taxon>
        <taxon>Pterygota</taxon>
        <taxon>Neoptera</taxon>
        <taxon>Polyneoptera</taxon>
        <taxon>Orthoptera</taxon>
        <taxon>Ensifera</taxon>
        <taxon>Gryllidea</taxon>
        <taxon>Grylloidea</taxon>
        <taxon>Gryllidae</taxon>
        <taxon>Gryllinae</taxon>
        <taxon>Gryllus</taxon>
    </lineage>
</organism>
<dbReference type="Gene3D" id="1.10.238.20">
    <property type="entry name" value="Pheromone/general odorant binding protein domain"/>
    <property type="match status" value="1"/>
</dbReference>
<evidence type="ECO:0000313" key="3">
    <source>
        <dbReference type="Proteomes" id="UP001378592"/>
    </source>
</evidence>
<feature type="chain" id="PRO_5042993641" evidence="1">
    <location>
        <begin position="21"/>
        <end position="164"/>
    </location>
</feature>
<evidence type="ECO:0000313" key="2">
    <source>
        <dbReference type="EMBL" id="KAK7870885.1"/>
    </source>
</evidence>
<dbReference type="AlphaFoldDB" id="A0AAN9ZE48"/>
<dbReference type="InterPro" id="IPR036728">
    <property type="entry name" value="PBP_GOBP_sf"/>
</dbReference>
<dbReference type="SUPFAM" id="SSF47565">
    <property type="entry name" value="Insect pheromone/odorant-binding proteins"/>
    <property type="match status" value="1"/>
</dbReference>
<name>A0AAN9ZE48_9ORTH</name>